<comment type="catalytic activity">
    <reaction evidence="2">
        <text>a (3E)-enoyl-CoA = a 4-saturated (2E)-enoyl-CoA</text>
        <dbReference type="Rhea" id="RHEA:45228"/>
        <dbReference type="ChEBI" id="CHEBI:58521"/>
        <dbReference type="ChEBI" id="CHEBI:85097"/>
        <dbReference type="EC" id="5.3.3.8"/>
    </reaction>
</comment>
<evidence type="ECO:0000256" key="1">
    <source>
        <dbReference type="ARBA" id="ARBA00000452"/>
    </source>
</evidence>
<comment type="catalytic activity">
    <reaction evidence="1">
        <text>a (3Z)-enoyl-CoA = a 4-saturated (2E)-enoyl-CoA</text>
        <dbReference type="Rhea" id="RHEA:45900"/>
        <dbReference type="ChEBI" id="CHEBI:85097"/>
        <dbReference type="ChEBI" id="CHEBI:85489"/>
        <dbReference type="EC" id="5.3.3.8"/>
    </reaction>
</comment>
<feature type="domain" description="3-hydroxyacyl-CoA dehydrogenase C-terminal" evidence="19">
    <location>
        <begin position="515"/>
        <end position="608"/>
    </location>
</feature>
<keyword evidence="11" id="KW-0576">Peroxisome</keyword>
<reference evidence="21" key="1">
    <citation type="submission" date="2022-11" db="EMBL/GenBank/DDBJ databases">
        <authorList>
            <person name="Hyden B.L."/>
            <person name="Feng K."/>
            <person name="Yates T."/>
            <person name="Jawdy S."/>
            <person name="Smart L.B."/>
            <person name="Muchero W."/>
        </authorList>
    </citation>
    <scope>NUCLEOTIDE SEQUENCE</scope>
    <source>
        <tissue evidence="21">Shoot tip</tissue>
    </source>
</reference>
<dbReference type="FunFam" id="3.40.50.720:FF:000009">
    <property type="entry name" value="Fatty oxidation complex, alpha subunit"/>
    <property type="match status" value="1"/>
</dbReference>
<dbReference type="Pfam" id="PF00725">
    <property type="entry name" value="3HCDH"/>
    <property type="match status" value="2"/>
</dbReference>
<dbReference type="AlphaFoldDB" id="A0A9Q0ZCE1"/>
<dbReference type="PANTHER" id="PTHR23309">
    <property type="entry name" value="3-HYDROXYACYL-COA DEHYROGENASE"/>
    <property type="match status" value="1"/>
</dbReference>
<evidence type="ECO:0000256" key="11">
    <source>
        <dbReference type="ARBA" id="ARBA00023140"/>
    </source>
</evidence>
<evidence type="ECO:0000256" key="8">
    <source>
        <dbReference type="ARBA" id="ARBA00023002"/>
    </source>
</evidence>
<evidence type="ECO:0000256" key="4">
    <source>
        <dbReference type="ARBA" id="ARBA00005005"/>
    </source>
</evidence>
<evidence type="ECO:0000256" key="18">
    <source>
        <dbReference type="RuleBase" id="RU003707"/>
    </source>
</evidence>
<dbReference type="GO" id="GO:0070403">
    <property type="term" value="F:NAD+ binding"/>
    <property type="evidence" value="ECO:0007669"/>
    <property type="project" value="InterPro"/>
</dbReference>
<comment type="catalytic activity">
    <reaction evidence="17">
        <text>a 4-saturated-(3S)-3-hydroxyacyl-CoA = a (3E)-enoyl-CoA + H2O</text>
        <dbReference type="Rhea" id="RHEA:20724"/>
        <dbReference type="ChEBI" id="CHEBI:15377"/>
        <dbReference type="ChEBI" id="CHEBI:58521"/>
        <dbReference type="ChEBI" id="CHEBI:137480"/>
        <dbReference type="EC" id="4.2.1.17"/>
    </reaction>
</comment>
<evidence type="ECO:0000256" key="17">
    <source>
        <dbReference type="ARBA" id="ARBA00023717"/>
    </source>
</evidence>
<protein>
    <submittedName>
        <fullName evidence="21">GLYOXYSOMAL FATTY ACID BETA-OXIDATION MFP-A PROTEIN</fullName>
    </submittedName>
</protein>
<dbReference type="SUPFAM" id="SSF52096">
    <property type="entry name" value="ClpP/crotonase"/>
    <property type="match status" value="1"/>
</dbReference>
<dbReference type="FunFam" id="1.10.1040.50:FF:000004">
    <property type="entry name" value="Peroxisomal fatty acid beta-oxidation multifunctional protein"/>
    <property type="match status" value="1"/>
</dbReference>
<evidence type="ECO:0000256" key="3">
    <source>
        <dbReference type="ARBA" id="ARBA00004275"/>
    </source>
</evidence>
<dbReference type="GO" id="GO:0004300">
    <property type="term" value="F:enoyl-CoA hydratase activity"/>
    <property type="evidence" value="ECO:0007669"/>
    <property type="project" value="UniProtKB-EC"/>
</dbReference>
<keyword evidence="8" id="KW-0560">Oxidoreductase</keyword>
<keyword evidence="9" id="KW-0520">NAD</keyword>
<evidence type="ECO:0000256" key="7">
    <source>
        <dbReference type="ARBA" id="ARBA00022832"/>
    </source>
</evidence>
<dbReference type="InterPro" id="IPR018376">
    <property type="entry name" value="Enoyl-CoA_hyd/isom_CS"/>
</dbReference>
<comment type="caution">
    <text evidence="21">The sequence shown here is derived from an EMBL/GenBank/DDBJ whole genome shotgun (WGS) entry which is preliminary data.</text>
</comment>
<comment type="similarity">
    <text evidence="18">Belongs to the enoyl-CoA hydratase/isomerase family.</text>
</comment>
<dbReference type="Proteomes" id="UP001151529">
    <property type="component" value="Chromosome 2"/>
</dbReference>
<evidence type="ECO:0000256" key="9">
    <source>
        <dbReference type="ARBA" id="ARBA00023027"/>
    </source>
</evidence>
<dbReference type="InterPro" id="IPR036291">
    <property type="entry name" value="NAD(P)-bd_dom_sf"/>
</dbReference>
<dbReference type="InterPro" id="IPR029045">
    <property type="entry name" value="ClpP/crotonase-like_dom_sf"/>
</dbReference>
<dbReference type="OrthoDB" id="2018133at2759"/>
<gene>
    <name evidence="21" type="ORF">OIU85_020358</name>
</gene>
<evidence type="ECO:0000256" key="6">
    <source>
        <dbReference type="ARBA" id="ARBA00008750"/>
    </source>
</evidence>
<keyword evidence="14" id="KW-0511">Multifunctional enzyme</keyword>
<feature type="domain" description="3-hydroxyacyl-CoA dehydrogenase NAD binding" evidence="20">
    <location>
        <begin position="333"/>
        <end position="512"/>
    </location>
</feature>
<evidence type="ECO:0000256" key="12">
    <source>
        <dbReference type="ARBA" id="ARBA00023235"/>
    </source>
</evidence>
<evidence type="ECO:0000256" key="14">
    <source>
        <dbReference type="ARBA" id="ARBA00023268"/>
    </source>
</evidence>
<keyword evidence="22" id="KW-1185">Reference proteome</keyword>
<dbReference type="InterPro" id="IPR006176">
    <property type="entry name" value="3-OHacyl-CoA_DH_NAD-bd"/>
</dbReference>
<dbReference type="Gene3D" id="3.40.50.720">
    <property type="entry name" value="NAD(P)-binding Rossmann-like Domain"/>
    <property type="match status" value="1"/>
</dbReference>
<keyword evidence="7" id="KW-0276">Fatty acid metabolism</keyword>
<dbReference type="GO" id="GO:0004165">
    <property type="term" value="F:delta(3)-delta(2)-enoyl-CoA isomerase activity"/>
    <property type="evidence" value="ECO:0007669"/>
    <property type="project" value="UniProtKB-EC"/>
</dbReference>
<reference evidence="21" key="2">
    <citation type="journal article" date="2023" name="Int. J. Mol. Sci.">
        <title>De Novo Assembly and Annotation of 11 Diverse Shrub Willow (Salix) Genomes Reveals Novel Gene Organization in Sex-Linked Regions.</title>
        <authorList>
            <person name="Hyden B."/>
            <person name="Feng K."/>
            <person name="Yates T.B."/>
            <person name="Jawdy S."/>
            <person name="Cereghino C."/>
            <person name="Smart L.B."/>
            <person name="Muchero W."/>
        </authorList>
    </citation>
    <scope>NUCLEOTIDE SEQUENCE [LARGE SCALE GENOMIC DNA]</scope>
    <source>
        <tissue evidence="21">Shoot tip</tissue>
    </source>
</reference>
<dbReference type="SUPFAM" id="SSF51735">
    <property type="entry name" value="NAD(P)-binding Rossmann-fold domains"/>
    <property type="match status" value="1"/>
</dbReference>
<keyword evidence="13" id="KW-0456">Lyase</keyword>
<evidence type="ECO:0000259" key="20">
    <source>
        <dbReference type="Pfam" id="PF02737"/>
    </source>
</evidence>
<dbReference type="InterPro" id="IPR001753">
    <property type="entry name" value="Enoyl-CoA_hydra/iso"/>
</dbReference>
<sequence length="744" mass="81171">MESSNRAKRKTLMEVGADGVAIITINNPPLNLLSVDVSAPTLAILSLVIVGFNHRGRVMFSLKENTEEALQRDDVKAIVITGSNGKFSGGFDVTAFGRKVKLEKPGFFSIDIITDTIEAGRKPLVAAINGPALGGGLEIALACHARISTSSAQLGLPELRYGILPGFGGTQRLPRLVGIPKALEMMLMSKLVNGYRAQSSGLVDALAATEELVDTARSWALDIYNCKKPWVPSLYRTDKLEPLGEARSMFNFARLLAQKQTPNLRHPLVCIDVIEEGVVSGPRVGLLKESEALLELQQSDTCKSLVHFFFAQRGTAKVPGISDLGLVPRKVNKVAVVGGGLMGSGIATELILSKYPVTLKEVDKKFLTAGIDRIKANLQSRIKKGNMTLKELGENLSLLNGVLDYESFSDMDMVIEAVSEDIPSKQQIFADLEKYCPRHCIFASNTSTTINLKLICERTNSHDRIVGVHFFSPDHVMQLLEIVRTERTSSQVIVDLLNVGKKMKKTSIVVGNCTGFAINRMIYPYTQAALMLVEHGADIYQIDQAVTKFGMPMGPFRMMDLVGFKVAIAGGNQFIENFPERSYKSMLVSVKLEDNPGGETTSKGFYIYDNKGKAIPDPEVLNYIDKARSITGVTTDSEIMKLSDQDKVEMMLFPVVNEACRLLEEGIVVKASDLDVAAVMGMGFPAYRGGIIFWADSLGSKYVCSKLEEWSNVYGAFFKPCACLAERASKGLSLGGVVHAKSQL</sequence>
<comment type="similarity">
    <text evidence="5">In the central section; belongs to the 3-hydroxyacyl-CoA dehydrogenase family.</text>
</comment>
<feature type="domain" description="3-hydroxyacyl-CoA dehydrogenase C-terminal" evidence="19">
    <location>
        <begin position="650"/>
        <end position="728"/>
    </location>
</feature>
<comment type="catalytic activity">
    <reaction evidence="16">
        <text>a (3S)-3-hydroxyacyl-CoA = a (2E)-enoyl-CoA + H2O</text>
        <dbReference type="Rhea" id="RHEA:16105"/>
        <dbReference type="ChEBI" id="CHEBI:15377"/>
        <dbReference type="ChEBI" id="CHEBI:57318"/>
        <dbReference type="ChEBI" id="CHEBI:58856"/>
        <dbReference type="EC" id="4.2.1.17"/>
    </reaction>
</comment>
<dbReference type="GO" id="GO:0008692">
    <property type="term" value="F:3-hydroxybutyryl-CoA epimerase activity"/>
    <property type="evidence" value="ECO:0007669"/>
    <property type="project" value="UniProtKB-EC"/>
</dbReference>
<dbReference type="Gene3D" id="1.10.1040.50">
    <property type="match status" value="1"/>
</dbReference>
<accession>A0A9Q0ZCE1</accession>
<comment type="subcellular location">
    <subcellularLocation>
        <location evidence="3">Peroxisome</location>
    </subcellularLocation>
</comment>
<dbReference type="InterPro" id="IPR006180">
    <property type="entry name" value="3-OHacyl-CoA_DH_CS"/>
</dbReference>
<dbReference type="Pfam" id="PF00378">
    <property type="entry name" value="ECH_1"/>
    <property type="match status" value="1"/>
</dbReference>
<comment type="pathway">
    <text evidence="4">Lipid metabolism; fatty acid beta-oxidation.</text>
</comment>
<dbReference type="PROSITE" id="PS00166">
    <property type="entry name" value="ENOYL_COA_HYDRATASE"/>
    <property type="match status" value="1"/>
</dbReference>
<dbReference type="SUPFAM" id="SSF48179">
    <property type="entry name" value="6-phosphogluconate dehydrogenase C-terminal domain-like"/>
    <property type="match status" value="2"/>
</dbReference>
<evidence type="ECO:0000256" key="5">
    <source>
        <dbReference type="ARBA" id="ARBA00007005"/>
    </source>
</evidence>
<organism evidence="21 22">
    <name type="scientific">Salix viminalis</name>
    <name type="common">Common osier</name>
    <name type="synonym">Basket willow</name>
    <dbReference type="NCBI Taxonomy" id="40686"/>
    <lineage>
        <taxon>Eukaryota</taxon>
        <taxon>Viridiplantae</taxon>
        <taxon>Streptophyta</taxon>
        <taxon>Embryophyta</taxon>
        <taxon>Tracheophyta</taxon>
        <taxon>Spermatophyta</taxon>
        <taxon>Magnoliopsida</taxon>
        <taxon>eudicotyledons</taxon>
        <taxon>Gunneridae</taxon>
        <taxon>Pentapetalae</taxon>
        <taxon>rosids</taxon>
        <taxon>fabids</taxon>
        <taxon>Malpighiales</taxon>
        <taxon>Salicaceae</taxon>
        <taxon>Saliceae</taxon>
        <taxon>Salix</taxon>
    </lineage>
</organism>
<keyword evidence="12" id="KW-0413">Isomerase</keyword>
<dbReference type="EMBL" id="JAPFFL010000004">
    <property type="protein sequence ID" value="KAJ6729434.1"/>
    <property type="molecule type" value="Genomic_DNA"/>
</dbReference>
<dbReference type="InterPro" id="IPR006108">
    <property type="entry name" value="3HC_DH_C"/>
</dbReference>
<evidence type="ECO:0000256" key="13">
    <source>
        <dbReference type="ARBA" id="ARBA00023239"/>
    </source>
</evidence>
<proteinExistence type="inferred from homology"/>
<evidence type="ECO:0000256" key="2">
    <source>
        <dbReference type="ARBA" id="ARBA00000765"/>
    </source>
</evidence>
<comment type="similarity">
    <text evidence="6">In the N-terminal section; belongs to the enoyl-CoA hydratase/isomerase family.</text>
</comment>
<dbReference type="GO" id="GO:0006635">
    <property type="term" value="P:fatty acid beta-oxidation"/>
    <property type="evidence" value="ECO:0007669"/>
    <property type="project" value="TreeGrafter"/>
</dbReference>
<evidence type="ECO:0000256" key="15">
    <source>
        <dbReference type="ARBA" id="ARBA00023701"/>
    </source>
</evidence>
<dbReference type="Pfam" id="PF02737">
    <property type="entry name" value="3HCDH_N"/>
    <property type="match status" value="1"/>
</dbReference>
<dbReference type="PROSITE" id="PS00067">
    <property type="entry name" value="3HCDH"/>
    <property type="match status" value="1"/>
</dbReference>
<dbReference type="CDD" id="cd06558">
    <property type="entry name" value="crotonase-like"/>
    <property type="match status" value="1"/>
</dbReference>
<evidence type="ECO:0000313" key="21">
    <source>
        <dbReference type="EMBL" id="KAJ6729434.1"/>
    </source>
</evidence>
<name>A0A9Q0ZCE1_SALVM</name>
<evidence type="ECO:0000259" key="19">
    <source>
        <dbReference type="Pfam" id="PF00725"/>
    </source>
</evidence>
<keyword evidence="10" id="KW-0443">Lipid metabolism</keyword>
<comment type="catalytic activity">
    <reaction evidence="15">
        <text>(3S)-3-hydroxybutanoyl-CoA = (3R)-3-hydroxybutanoyl-CoA</text>
        <dbReference type="Rhea" id="RHEA:21760"/>
        <dbReference type="ChEBI" id="CHEBI:57315"/>
        <dbReference type="ChEBI" id="CHEBI:57316"/>
        <dbReference type="EC" id="5.1.2.3"/>
    </reaction>
</comment>
<dbReference type="GO" id="GO:0005777">
    <property type="term" value="C:peroxisome"/>
    <property type="evidence" value="ECO:0007669"/>
    <property type="project" value="UniProtKB-SubCell"/>
</dbReference>
<dbReference type="InterPro" id="IPR008927">
    <property type="entry name" value="6-PGluconate_DH-like_C_sf"/>
</dbReference>
<dbReference type="GO" id="GO:0003857">
    <property type="term" value="F:(3S)-3-hydroxyacyl-CoA dehydrogenase (NAD+) activity"/>
    <property type="evidence" value="ECO:0007669"/>
    <property type="project" value="TreeGrafter"/>
</dbReference>
<dbReference type="Gene3D" id="3.90.226.10">
    <property type="entry name" value="2-enoyl-CoA Hydratase, Chain A, domain 1"/>
    <property type="match status" value="1"/>
</dbReference>
<evidence type="ECO:0000256" key="16">
    <source>
        <dbReference type="ARBA" id="ARBA00023709"/>
    </source>
</evidence>
<evidence type="ECO:0000256" key="10">
    <source>
        <dbReference type="ARBA" id="ARBA00023098"/>
    </source>
</evidence>
<dbReference type="PANTHER" id="PTHR23309:SF9">
    <property type="entry name" value="PEROXISOMAL FATTY ACID BETA-OXIDATION MULTIFUNCTIONAL PROTEIN MFP2"/>
    <property type="match status" value="1"/>
</dbReference>
<evidence type="ECO:0000313" key="22">
    <source>
        <dbReference type="Proteomes" id="UP001151529"/>
    </source>
</evidence>